<sequence>MVSSRQAIMIVMAFTPFLLIYESDSASCSQIDCVGIPEFASSQKVNLSVYYESLNPTCANFIIKDLAEIFNKDLIDIVNLQLVPWANSHINKTNNSISCQNGTDECQLNSLESCVLNDFHDVNKYYALIFCFEFLAIEGRLKNLTNCFSQLGLPEKLTLDCYRRGNGTELGRKYINETAHLSPPHTFLPWVVVNNKPLGKDYANFTSYVCEAYNGIAKPAVCKSG</sequence>
<comment type="caution">
    <text evidence="1">The sequence shown here is derived from an EMBL/GenBank/DDBJ whole genome shotgun (WGS) entry which is preliminary data.</text>
</comment>
<name>A0ACB9L6Q3_BAUVA</name>
<reference evidence="1 2" key="1">
    <citation type="journal article" date="2022" name="DNA Res.">
        <title>Chromosomal-level genome assembly of the orchid tree Bauhinia variegata (Leguminosae; Cercidoideae) supports the allotetraploid origin hypothesis of Bauhinia.</title>
        <authorList>
            <person name="Zhong Y."/>
            <person name="Chen Y."/>
            <person name="Zheng D."/>
            <person name="Pang J."/>
            <person name="Liu Y."/>
            <person name="Luo S."/>
            <person name="Meng S."/>
            <person name="Qian L."/>
            <person name="Wei D."/>
            <person name="Dai S."/>
            <person name="Zhou R."/>
        </authorList>
    </citation>
    <scope>NUCLEOTIDE SEQUENCE [LARGE SCALE GENOMIC DNA]</scope>
    <source>
        <strain evidence="1">BV-YZ2020</strain>
    </source>
</reference>
<accession>A0ACB9L6Q3</accession>
<evidence type="ECO:0000313" key="2">
    <source>
        <dbReference type="Proteomes" id="UP000828941"/>
    </source>
</evidence>
<organism evidence="1 2">
    <name type="scientific">Bauhinia variegata</name>
    <name type="common">Purple orchid tree</name>
    <name type="synonym">Phanera variegata</name>
    <dbReference type="NCBI Taxonomy" id="167791"/>
    <lineage>
        <taxon>Eukaryota</taxon>
        <taxon>Viridiplantae</taxon>
        <taxon>Streptophyta</taxon>
        <taxon>Embryophyta</taxon>
        <taxon>Tracheophyta</taxon>
        <taxon>Spermatophyta</taxon>
        <taxon>Magnoliopsida</taxon>
        <taxon>eudicotyledons</taxon>
        <taxon>Gunneridae</taxon>
        <taxon>Pentapetalae</taxon>
        <taxon>rosids</taxon>
        <taxon>fabids</taxon>
        <taxon>Fabales</taxon>
        <taxon>Fabaceae</taxon>
        <taxon>Cercidoideae</taxon>
        <taxon>Cercideae</taxon>
        <taxon>Bauhiniinae</taxon>
        <taxon>Bauhinia</taxon>
    </lineage>
</organism>
<gene>
    <name evidence="1" type="ORF">L6164_028778</name>
</gene>
<keyword evidence="2" id="KW-1185">Reference proteome</keyword>
<protein>
    <submittedName>
        <fullName evidence="1">Uncharacterized protein</fullName>
    </submittedName>
</protein>
<proteinExistence type="predicted"/>
<evidence type="ECO:0000313" key="1">
    <source>
        <dbReference type="EMBL" id="KAI4305410.1"/>
    </source>
</evidence>
<dbReference type="Proteomes" id="UP000828941">
    <property type="component" value="Chromosome 12"/>
</dbReference>
<dbReference type="EMBL" id="CM039437">
    <property type="protein sequence ID" value="KAI4305410.1"/>
    <property type="molecule type" value="Genomic_DNA"/>
</dbReference>